<name>A0ABY2Q8H5_9HYPH</name>
<accession>A0ABY2Q8H5</accession>
<sequence length="92" mass="10475">MEARMNAHDKDVRTASLFRNGRSQAVRIPKEFEFEGDEVLISRDDTGKLTIEPVRKKPTLLEVLATLEPLAPEDRFPEIDDSDLLPLDDVKL</sequence>
<gene>
    <name evidence="4" type="ORF">E6C48_09305</name>
</gene>
<keyword evidence="1 4" id="KW-0238">DNA-binding</keyword>
<dbReference type="Proteomes" id="UP000306441">
    <property type="component" value="Unassembled WGS sequence"/>
</dbReference>
<dbReference type="GO" id="GO:0003677">
    <property type="term" value="F:DNA binding"/>
    <property type="evidence" value="ECO:0007669"/>
    <property type="project" value="UniProtKB-KW"/>
</dbReference>
<feature type="region of interest" description="Disordered" evidence="2">
    <location>
        <begin position="72"/>
        <end position="92"/>
    </location>
</feature>
<evidence type="ECO:0000256" key="1">
    <source>
        <dbReference type="PROSITE-ProRule" id="PRU01076"/>
    </source>
</evidence>
<dbReference type="EMBL" id="SSNY01000004">
    <property type="protein sequence ID" value="THF57930.1"/>
    <property type="molecule type" value="Genomic_DNA"/>
</dbReference>
<evidence type="ECO:0000313" key="5">
    <source>
        <dbReference type="Proteomes" id="UP000306441"/>
    </source>
</evidence>
<evidence type="ECO:0000313" key="4">
    <source>
        <dbReference type="EMBL" id="THF57930.1"/>
    </source>
</evidence>
<dbReference type="PROSITE" id="PS51740">
    <property type="entry name" value="SPOVT_ABRB"/>
    <property type="match status" value="1"/>
</dbReference>
<organism evidence="4 5">
    <name type="scientific">Ollibium composti</name>
    <dbReference type="NCBI Taxonomy" id="2675109"/>
    <lineage>
        <taxon>Bacteria</taxon>
        <taxon>Pseudomonadati</taxon>
        <taxon>Pseudomonadota</taxon>
        <taxon>Alphaproteobacteria</taxon>
        <taxon>Hyphomicrobiales</taxon>
        <taxon>Phyllobacteriaceae</taxon>
        <taxon>Ollibium</taxon>
    </lineage>
</organism>
<dbReference type="Pfam" id="PF04014">
    <property type="entry name" value="MazE_antitoxin"/>
    <property type="match status" value="1"/>
</dbReference>
<dbReference type="SUPFAM" id="SSF89447">
    <property type="entry name" value="AbrB/MazE/MraZ-like"/>
    <property type="match status" value="1"/>
</dbReference>
<dbReference type="Gene3D" id="2.10.260.10">
    <property type="match status" value="1"/>
</dbReference>
<protein>
    <submittedName>
        <fullName evidence="4">AbrB/MazE/SpoVT family DNA-binding domain-containing protein</fullName>
    </submittedName>
</protein>
<comment type="caution">
    <text evidence="4">The sequence shown here is derived from an EMBL/GenBank/DDBJ whole genome shotgun (WGS) entry which is preliminary data.</text>
</comment>
<proteinExistence type="predicted"/>
<evidence type="ECO:0000256" key="2">
    <source>
        <dbReference type="SAM" id="MobiDB-lite"/>
    </source>
</evidence>
<keyword evidence="5" id="KW-1185">Reference proteome</keyword>
<feature type="domain" description="SpoVT-AbrB" evidence="3">
    <location>
        <begin position="15"/>
        <end position="56"/>
    </location>
</feature>
<reference evidence="4 5" key="1">
    <citation type="submission" date="2019-04" db="EMBL/GenBank/DDBJ databases">
        <title>Mesorhizobium composti sp. nov., isolated from compost.</title>
        <authorList>
            <person name="Lin S.-Y."/>
            <person name="Hameed A."/>
            <person name="Hsieh Y.-T."/>
            <person name="Young C.-C."/>
        </authorList>
    </citation>
    <scope>NUCLEOTIDE SEQUENCE [LARGE SCALE GENOMIC DNA]</scope>
    <source>
        <strain evidence="4 5">CC-YTH430</strain>
    </source>
</reference>
<dbReference type="InterPro" id="IPR007159">
    <property type="entry name" value="SpoVT-AbrB_dom"/>
</dbReference>
<dbReference type="SMART" id="SM00966">
    <property type="entry name" value="SpoVT_AbrB"/>
    <property type="match status" value="1"/>
</dbReference>
<evidence type="ECO:0000259" key="3">
    <source>
        <dbReference type="PROSITE" id="PS51740"/>
    </source>
</evidence>
<dbReference type="InterPro" id="IPR037914">
    <property type="entry name" value="SpoVT-AbrB_sf"/>
</dbReference>
<dbReference type="RefSeq" id="WP_136356387.1">
    <property type="nucleotide sequence ID" value="NZ_SSNY01000004.1"/>
</dbReference>